<comment type="caution">
    <text evidence="1">The sequence shown here is derived from an EMBL/GenBank/DDBJ whole genome shotgun (WGS) entry which is preliminary data.</text>
</comment>
<gene>
    <name evidence="1" type="ORF">ADA01nite_35620</name>
</gene>
<reference evidence="1 2" key="1">
    <citation type="submission" date="2019-07" db="EMBL/GenBank/DDBJ databases">
        <title>Whole genome shotgun sequence of Aneurinibacillus danicus NBRC 102444.</title>
        <authorList>
            <person name="Hosoyama A."/>
            <person name="Uohara A."/>
            <person name="Ohji S."/>
            <person name="Ichikawa N."/>
        </authorList>
    </citation>
    <scope>NUCLEOTIDE SEQUENCE [LARGE SCALE GENOMIC DNA]</scope>
    <source>
        <strain evidence="1 2">NBRC 102444</strain>
    </source>
</reference>
<keyword evidence="2" id="KW-1185">Reference proteome</keyword>
<dbReference type="Proteomes" id="UP000321157">
    <property type="component" value="Unassembled WGS sequence"/>
</dbReference>
<dbReference type="AlphaFoldDB" id="A0A511VFU9"/>
<dbReference type="OrthoDB" id="2111592at2"/>
<sequence>MTQIGNPKKVIIKGVGALMGSYEVPNPDKTSAQKTIRRAITLGTMQSLKIDFNVEAEDIFGGDSNFPIDQLIKNKMIEITAVESKFDMNSVSLLMGSPIREKEGNDYLWEIGRLIKVNTGTAGDPSTATIPNHAITGAGATISAEDINVTLQSSNVQLEFGGVATSMTDVPAVGQFKVWVPTGGTVGTYDSVVLLEPGITDNAYVSYRRKMAPDDELQVMNMFKNDLPFPISVVHTGAYMQDGRFHGVQTELYKCIPKGQFTLDFQRATASTNSLSLKIVDPELPCGLIGTMKKFVTTPPAC</sequence>
<proteinExistence type="predicted"/>
<dbReference type="EMBL" id="BJXX01000167">
    <property type="protein sequence ID" value="GEN36102.1"/>
    <property type="molecule type" value="Genomic_DNA"/>
</dbReference>
<accession>A0A511VFU9</accession>
<name>A0A511VFU9_9BACL</name>
<protein>
    <submittedName>
        <fullName evidence="1">Uncharacterized protein</fullName>
    </submittedName>
</protein>
<organism evidence="1 2">
    <name type="scientific">Aneurinibacillus danicus</name>
    <dbReference type="NCBI Taxonomy" id="267746"/>
    <lineage>
        <taxon>Bacteria</taxon>
        <taxon>Bacillati</taxon>
        <taxon>Bacillota</taxon>
        <taxon>Bacilli</taxon>
        <taxon>Bacillales</taxon>
        <taxon>Paenibacillaceae</taxon>
        <taxon>Aneurinibacillus group</taxon>
        <taxon>Aneurinibacillus</taxon>
    </lineage>
</organism>
<evidence type="ECO:0000313" key="1">
    <source>
        <dbReference type="EMBL" id="GEN36102.1"/>
    </source>
</evidence>
<dbReference type="RefSeq" id="WP_146811715.1">
    <property type="nucleotide sequence ID" value="NZ_BJXX01000167.1"/>
</dbReference>
<evidence type="ECO:0000313" key="2">
    <source>
        <dbReference type="Proteomes" id="UP000321157"/>
    </source>
</evidence>